<evidence type="ECO:0008006" key="4">
    <source>
        <dbReference type="Google" id="ProtNLM"/>
    </source>
</evidence>
<reference evidence="2 3" key="1">
    <citation type="submission" date="2013-09" db="EMBL/GenBank/DDBJ databases">
        <authorList>
            <person name="Zeng Z."/>
            <person name="Chen C."/>
        </authorList>
    </citation>
    <scope>NUCLEOTIDE SEQUENCE [LARGE SCALE GENOMIC DNA]</scope>
    <source>
        <strain evidence="2 3">F44-8</strain>
    </source>
</reference>
<evidence type="ECO:0000313" key="3">
    <source>
        <dbReference type="Proteomes" id="UP000030129"/>
    </source>
</evidence>
<dbReference type="eggNOG" id="ENOG50346DK">
    <property type="taxonomic scope" value="Bacteria"/>
</dbReference>
<gene>
    <name evidence="2" type="ORF">Q763_15675</name>
</gene>
<evidence type="ECO:0000313" key="2">
    <source>
        <dbReference type="EMBL" id="KGO78951.1"/>
    </source>
</evidence>
<name>A0A0A2LIA0_9FLAO</name>
<organism evidence="2 3">
    <name type="scientific">Flavobacterium beibuense F44-8</name>
    <dbReference type="NCBI Taxonomy" id="1406840"/>
    <lineage>
        <taxon>Bacteria</taxon>
        <taxon>Pseudomonadati</taxon>
        <taxon>Bacteroidota</taxon>
        <taxon>Flavobacteriia</taxon>
        <taxon>Flavobacteriales</taxon>
        <taxon>Flavobacteriaceae</taxon>
        <taxon>Flavobacterium</taxon>
    </lineage>
</organism>
<proteinExistence type="predicted"/>
<keyword evidence="3" id="KW-1185">Reference proteome</keyword>
<dbReference type="EMBL" id="JRLV01000023">
    <property type="protein sequence ID" value="KGO78951.1"/>
    <property type="molecule type" value="Genomic_DNA"/>
</dbReference>
<dbReference type="RefSeq" id="WP_035135910.1">
    <property type="nucleotide sequence ID" value="NZ_JRLV01000023.1"/>
</dbReference>
<accession>A0A0A2LIA0</accession>
<feature type="signal peptide" evidence="1">
    <location>
        <begin position="1"/>
        <end position="18"/>
    </location>
</feature>
<keyword evidence="1" id="KW-0732">Signal</keyword>
<dbReference type="AlphaFoldDB" id="A0A0A2LIA0"/>
<sequence>MKKVMFLKILLLTFYVTAQVEVVNDTVNERFFGEAGLRIPIGNDNRYGVSPEFGLWYRTKMANEVYDIGFSLFTPLNREVFIYKLNNREYSVKLQEVSGMVGVRMNKLYVMRNQNFVLEWESSLGYAFLLYNAPREEGIDENFQNGDMVTGYSKGFSAFHLGQGMRFWYKNTGFQVKYNFTPYKLFTNYVPSGLGSHSLSLGFIYRQ</sequence>
<dbReference type="Proteomes" id="UP000030129">
    <property type="component" value="Unassembled WGS sequence"/>
</dbReference>
<evidence type="ECO:0000256" key="1">
    <source>
        <dbReference type="SAM" id="SignalP"/>
    </source>
</evidence>
<dbReference type="STRING" id="1406840.Q763_15675"/>
<protein>
    <recommendedName>
        <fullName evidence="4">Outer membrane protein beta-barrel domain-containing protein</fullName>
    </recommendedName>
</protein>
<feature type="chain" id="PRO_5002002215" description="Outer membrane protein beta-barrel domain-containing protein" evidence="1">
    <location>
        <begin position="19"/>
        <end position="207"/>
    </location>
</feature>
<comment type="caution">
    <text evidence="2">The sequence shown here is derived from an EMBL/GenBank/DDBJ whole genome shotgun (WGS) entry which is preliminary data.</text>
</comment>